<gene>
    <name evidence="2" type="ORF">D3875_14655</name>
</gene>
<proteinExistence type="predicted"/>
<evidence type="ECO:0000313" key="3">
    <source>
        <dbReference type="Proteomes" id="UP000286287"/>
    </source>
</evidence>
<dbReference type="RefSeq" id="WP_119764887.1">
    <property type="nucleotide sequence ID" value="NZ_QYUJ01000014.1"/>
</dbReference>
<dbReference type="Proteomes" id="UP000286287">
    <property type="component" value="Unassembled WGS sequence"/>
</dbReference>
<dbReference type="EMBL" id="QYUJ01000014">
    <property type="protein sequence ID" value="RJF72598.1"/>
    <property type="molecule type" value="Genomic_DNA"/>
</dbReference>
<keyword evidence="1" id="KW-0732">Signal</keyword>
<dbReference type="AlphaFoldDB" id="A0A418V907"/>
<feature type="signal peptide" evidence="1">
    <location>
        <begin position="1"/>
        <end position="21"/>
    </location>
</feature>
<reference evidence="2 3" key="1">
    <citation type="submission" date="2018-09" db="EMBL/GenBank/DDBJ databases">
        <authorList>
            <person name="Zhu H."/>
        </authorList>
    </citation>
    <scope>NUCLEOTIDE SEQUENCE [LARGE SCALE GENOMIC DNA]</scope>
    <source>
        <strain evidence="2 3">K2S05-167</strain>
    </source>
</reference>
<evidence type="ECO:0000256" key="1">
    <source>
        <dbReference type="SAM" id="SignalP"/>
    </source>
</evidence>
<comment type="caution">
    <text evidence="2">The sequence shown here is derived from an EMBL/GenBank/DDBJ whole genome shotgun (WGS) entry which is preliminary data.</text>
</comment>
<name>A0A418V907_9DEIO</name>
<sequence>MITFACPVALLALLGTLGAQAVNVPLASPAPGSAARQAILNAVRGPVERSFGGQHVMFKVNDLQVGGGWAFLAARPMTPAQRYLSDPRTGAPEVWAILQQQRGGWKVLRWAMPTDVISLAWEQALPQVPGNLWPHHRW</sequence>
<keyword evidence="3" id="KW-1185">Reference proteome</keyword>
<evidence type="ECO:0000313" key="2">
    <source>
        <dbReference type="EMBL" id="RJF72598.1"/>
    </source>
</evidence>
<organism evidence="2 3">
    <name type="scientific">Deinococcus cavernae</name>
    <dbReference type="NCBI Taxonomy" id="2320857"/>
    <lineage>
        <taxon>Bacteria</taxon>
        <taxon>Thermotogati</taxon>
        <taxon>Deinococcota</taxon>
        <taxon>Deinococci</taxon>
        <taxon>Deinococcales</taxon>
        <taxon>Deinococcaceae</taxon>
        <taxon>Deinococcus</taxon>
    </lineage>
</organism>
<protein>
    <submittedName>
        <fullName evidence="2">Uncharacterized protein</fullName>
    </submittedName>
</protein>
<accession>A0A418V907</accession>
<feature type="chain" id="PRO_5019326059" evidence="1">
    <location>
        <begin position="22"/>
        <end position="138"/>
    </location>
</feature>